<reference evidence="2 3" key="1">
    <citation type="submission" date="2018-10" db="EMBL/GenBank/DDBJ databases">
        <title>Streptococcus hillyeri sp. nov., isolated from equine tracheal sample.</title>
        <authorList>
            <person name="Macfadyen A.C."/>
            <person name="Waller A."/>
            <person name="Paterson G.K."/>
        </authorList>
    </citation>
    <scope>NUCLEOTIDE SEQUENCE [LARGE SCALE GENOMIC DNA]</scope>
    <source>
        <strain evidence="2 3">28462</strain>
    </source>
</reference>
<gene>
    <name evidence="2" type="ORF">EAF07_08700</name>
</gene>
<evidence type="ECO:0000313" key="2">
    <source>
        <dbReference type="EMBL" id="RLY01952.1"/>
    </source>
</evidence>
<name>A0A3L9DS35_9STRE</name>
<comment type="subcellular location">
    <subcellularLocation>
        <location evidence="1">Cell envelope</location>
    </subcellularLocation>
</comment>
<dbReference type="OrthoDB" id="663332at2"/>
<accession>A0A3L9DS35</accession>
<organism evidence="2 3">
    <name type="scientific">Streptococcus hillyeri</name>
    <dbReference type="NCBI Taxonomy" id="2282420"/>
    <lineage>
        <taxon>Bacteria</taxon>
        <taxon>Bacillati</taxon>
        <taxon>Bacillota</taxon>
        <taxon>Bacilli</taxon>
        <taxon>Lactobacillales</taxon>
        <taxon>Streptococcaceae</taxon>
        <taxon>Streptococcus</taxon>
    </lineage>
</organism>
<comment type="caution">
    <text evidence="2">The sequence shown here is derived from an EMBL/GenBank/DDBJ whole genome shotgun (WGS) entry which is preliminary data.</text>
</comment>
<dbReference type="InterPro" id="IPR013378">
    <property type="entry name" value="InlB-like_B-rpt"/>
</dbReference>
<dbReference type="Proteomes" id="UP000279194">
    <property type="component" value="Unassembled WGS sequence"/>
</dbReference>
<evidence type="ECO:0000256" key="1">
    <source>
        <dbReference type="ARBA" id="ARBA00004196"/>
    </source>
</evidence>
<sequence>MTWTLLAIATFLTTYFLILPAITVTDKQADEAAIRLEVPETEETFPEKGEGLGDVETSTVSMQSEGSVETSESMTIVTEVATTTEATSETEAAVKYFDDVLTYRGSDYTVKVSIPKEAKIPDNVQLDAQEIKEQEAEYHGYKEKVLDKVARQEEEIQLLRLYDIRLLVDDQEVEPQASVKVEVSYDEKLDAKDEDLKIVHFKDDGQTEILKSKATKETKNTDSDIAFKTDSFSIYAIVQNGKEVPRHTYRFQNYDGTEYKFVNSSGELVSEQIIKNGEELHGVGIPITEHQQRFNGWFEYSNNTLGNRVNFDQSITVNESKIIYVRPSMDQIVYLTVYDDEAGTIILEKDQLALKDGGVMVDLSRYSEVIKPPTATKRLVGWSLAPNGQDSIFDIGAKLPMDKDANIYPVFKESKRLEFYTNTVNDTDSISNGAPYVPPKFVIDGELASKSQPTDPERYGYTFDGWYSNKEFIGSKFNFAQPLTADTQLYAKWNPDKASYTIVYWLQSSTDKKDARPEDKNYDYAGQRYVTSAQVGTRVAPSQSDISGANVTGFVSAGFEYTQDRGETSTTVKADGSSVLNVYFNRRLITMRFYDSPTTIGANDSRWFTSRNLTTMTGLYGTSLENNGYTWKDSGTNTWRYYEYNQYGNVSDRGMTYLGEFVLPEGTYPRIQAFPSISQEIRLFKSTDKKAKTIYFYKQKADGTYPDIGNHDDTGSSSEISTLFTFSEKYNGFNVHSYRRYDITNRRNVDDDWRTTKSGSNVDTVGYSRQYDYYNYRWYNYISSQYDLHIRYQRKEFNLKFRYPDTNAPLKDFDDKKVLYEASLLAYRPDTTVVKPKPHLNGYEWDGKWYKDQTLTQEFEWDSNMPDHDLAIYPGFRKIKYNIILDANGGELADSQDTHFTLEYGQTVPKYEDISRNFIEDSQGMYYYRKDTVNLIDIVNDGKNQHAHYTQNPVSARTCRFDPGRRYS</sequence>
<protein>
    <submittedName>
        <fullName evidence="2">Uncharacterized protein</fullName>
    </submittedName>
</protein>
<keyword evidence="3" id="KW-1185">Reference proteome</keyword>
<dbReference type="NCBIfam" id="TIGR02543">
    <property type="entry name" value="List_Bact_rpt"/>
    <property type="match status" value="1"/>
</dbReference>
<dbReference type="AlphaFoldDB" id="A0A3L9DS35"/>
<dbReference type="EMBL" id="RCVM01000020">
    <property type="protein sequence ID" value="RLY01952.1"/>
    <property type="molecule type" value="Genomic_DNA"/>
</dbReference>
<proteinExistence type="predicted"/>
<dbReference type="InterPro" id="IPR042229">
    <property type="entry name" value="Listeria/Bacterioides_rpt_sf"/>
</dbReference>
<dbReference type="Gene3D" id="2.60.40.4270">
    <property type="entry name" value="Listeria-Bacteroides repeat domain"/>
    <property type="match status" value="1"/>
</dbReference>
<dbReference type="Pfam" id="PF09479">
    <property type="entry name" value="Flg_new"/>
    <property type="match status" value="1"/>
</dbReference>
<evidence type="ECO:0000313" key="3">
    <source>
        <dbReference type="Proteomes" id="UP000279194"/>
    </source>
</evidence>
<dbReference type="GO" id="GO:0030313">
    <property type="term" value="C:cell envelope"/>
    <property type="evidence" value="ECO:0007669"/>
    <property type="project" value="UniProtKB-SubCell"/>
</dbReference>
<dbReference type="RefSeq" id="WP_121836175.1">
    <property type="nucleotide sequence ID" value="NZ_CP163513.1"/>
</dbReference>